<dbReference type="PROSITE" id="PS50929">
    <property type="entry name" value="ABC_TM1F"/>
    <property type="match status" value="1"/>
</dbReference>
<dbReference type="PANTHER" id="PTHR24221:SF397">
    <property type="entry name" value="ABC TRANSPORTER, ATP-BINDING TRANSMEMBRANE PROTEIN"/>
    <property type="match status" value="1"/>
</dbReference>
<evidence type="ECO:0000313" key="11">
    <source>
        <dbReference type="Proteomes" id="UP001198151"/>
    </source>
</evidence>
<evidence type="ECO:0000256" key="6">
    <source>
        <dbReference type="ARBA" id="ARBA00023136"/>
    </source>
</evidence>
<proteinExistence type="predicted"/>
<reference evidence="10 11" key="1">
    <citation type="submission" date="2021-10" db="EMBL/GenBank/DDBJ databases">
        <title>Anaerobic single-cell dispensing facilitates the cultivation of human gut bacteria.</title>
        <authorList>
            <person name="Afrizal A."/>
        </authorList>
    </citation>
    <scope>NUCLEOTIDE SEQUENCE [LARGE SCALE GENOMIC DNA]</scope>
    <source>
        <strain evidence="10 11">CLA-AA-H200</strain>
    </source>
</reference>
<feature type="transmembrane region" description="Helical" evidence="7">
    <location>
        <begin position="21"/>
        <end position="47"/>
    </location>
</feature>
<dbReference type="InterPro" id="IPR011527">
    <property type="entry name" value="ABC1_TM_dom"/>
</dbReference>
<dbReference type="EMBL" id="JAJEQX010000022">
    <property type="protein sequence ID" value="MCC2255166.1"/>
    <property type="molecule type" value="Genomic_DNA"/>
</dbReference>
<dbReference type="Gene3D" id="3.40.50.300">
    <property type="entry name" value="P-loop containing nucleotide triphosphate hydrolases"/>
    <property type="match status" value="1"/>
</dbReference>
<dbReference type="InterPro" id="IPR003439">
    <property type="entry name" value="ABC_transporter-like_ATP-bd"/>
</dbReference>
<evidence type="ECO:0000256" key="2">
    <source>
        <dbReference type="ARBA" id="ARBA00022692"/>
    </source>
</evidence>
<evidence type="ECO:0000313" key="10">
    <source>
        <dbReference type="EMBL" id="MCC2255166.1"/>
    </source>
</evidence>
<feature type="transmembrane region" description="Helical" evidence="7">
    <location>
        <begin position="283"/>
        <end position="303"/>
    </location>
</feature>
<evidence type="ECO:0000256" key="7">
    <source>
        <dbReference type="SAM" id="Phobius"/>
    </source>
</evidence>
<keyword evidence="3" id="KW-0547">Nucleotide-binding</keyword>
<dbReference type="SUPFAM" id="SSF52540">
    <property type="entry name" value="P-loop containing nucleoside triphosphate hydrolases"/>
    <property type="match status" value="1"/>
</dbReference>
<feature type="transmembrane region" description="Helical" evidence="7">
    <location>
        <begin position="146"/>
        <end position="163"/>
    </location>
</feature>
<name>A0ABS8FYW3_9FIRM</name>
<dbReference type="InterPro" id="IPR036640">
    <property type="entry name" value="ABC1_TM_sf"/>
</dbReference>
<keyword evidence="5 7" id="KW-1133">Transmembrane helix</keyword>
<evidence type="ECO:0000256" key="3">
    <source>
        <dbReference type="ARBA" id="ARBA00022741"/>
    </source>
</evidence>
<dbReference type="SMART" id="SM00382">
    <property type="entry name" value="AAA"/>
    <property type="match status" value="1"/>
</dbReference>
<feature type="domain" description="ABC transmembrane type-1" evidence="9">
    <location>
        <begin position="27"/>
        <end position="294"/>
    </location>
</feature>
<feature type="transmembrane region" description="Helical" evidence="7">
    <location>
        <begin position="169"/>
        <end position="187"/>
    </location>
</feature>
<dbReference type="Gene3D" id="1.20.1560.10">
    <property type="entry name" value="ABC transporter type 1, transmembrane domain"/>
    <property type="match status" value="1"/>
</dbReference>
<dbReference type="InterPro" id="IPR027417">
    <property type="entry name" value="P-loop_NTPase"/>
</dbReference>
<dbReference type="Pfam" id="PF00005">
    <property type="entry name" value="ABC_tran"/>
    <property type="match status" value="1"/>
</dbReference>
<organism evidence="10 11">
    <name type="scientific">Ruminococcus turbiniformis</name>
    <dbReference type="NCBI Taxonomy" id="2881258"/>
    <lineage>
        <taxon>Bacteria</taxon>
        <taxon>Bacillati</taxon>
        <taxon>Bacillota</taxon>
        <taxon>Clostridia</taxon>
        <taxon>Eubacteriales</taxon>
        <taxon>Oscillospiraceae</taxon>
        <taxon>Ruminococcus</taxon>
    </lineage>
</organism>
<dbReference type="PROSITE" id="PS50893">
    <property type="entry name" value="ABC_TRANSPORTER_2"/>
    <property type="match status" value="1"/>
</dbReference>
<dbReference type="GO" id="GO:0005524">
    <property type="term" value="F:ATP binding"/>
    <property type="evidence" value="ECO:0007669"/>
    <property type="project" value="UniProtKB-KW"/>
</dbReference>
<dbReference type="SUPFAM" id="SSF90123">
    <property type="entry name" value="ABC transporter transmembrane region"/>
    <property type="match status" value="1"/>
</dbReference>
<evidence type="ECO:0000256" key="4">
    <source>
        <dbReference type="ARBA" id="ARBA00022840"/>
    </source>
</evidence>
<dbReference type="Proteomes" id="UP001198151">
    <property type="component" value="Unassembled WGS sequence"/>
</dbReference>
<dbReference type="InterPro" id="IPR039421">
    <property type="entry name" value="Type_1_exporter"/>
</dbReference>
<accession>A0ABS8FYW3</accession>
<dbReference type="Pfam" id="PF00664">
    <property type="entry name" value="ABC_membrane"/>
    <property type="match status" value="1"/>
</dbReference>
<evidence type="ECO:0000256" key="1">
    <source>
        <dbReference type="ARBA" id="ARBA00004651"/>
    </source>
</evidence>
<comment type="subcellular location">
    <subcellularLocation>
        <location evidence="1">Cell membrane</location>
        <topology evidence="1">Multi-pass membrane protein</topology>
    </subcellularLocation>
</comment>
<dbReference type="RefSeq" id="WP_227708253.1">
    <property type="nucleotide sequence ID" value="NZ_JAJEQX010000022.1"/>
</dbReference>
<comment type="caution">
    <text evidence="10">The sequence shown here is derived from an EMBL/GenBank/DDBJ whole genome shotgun (WGS) entry which is preliminary data.</text>
</comment>
<dbReference type="PANTHER" id="PTHR24221">
    <property type="entry name" value="ATP-BINDING CASSETTE SUB-FAMILY B"/>
    <property type="match status" value="1"/>
</dbReference>
<evidence type="ECO:0000256" key="5">
    <source>
        <dbReference type="ARBA" id="ARBA00022989"/>
    </source>
</evidence>
<sequence length="605" mass="66971">MKQKSGGIKRLLEFTGKHRGLLAVSRILSGISSIFILGPFLCVYFAARDLIGVFAGTPLNTNSLVRWGIMALVLELIGLALYFAALLCSHVVAFHTEKNLKMAALKHLAKMPMGYFDANPSGKLRKIIDDNSFQTETFIAHQLPDLVGAQVTMIVSLILMLVFDWRVGVPLLLLFGIGFFLQGSLMGKDSMKFMQTYQDSLETMNHEAVEYIRGISVVKVFGQTVQSITKFNNAIKSYRKFALAYTMSCKKGMVAFNSVINSSFLVLVPAALIIGFVSDDLIGFMQSFLFYVIFSPACAVMLNKIMYMTSYKMQAEESMRRIDMILTAQPQTESTSPKRPKNYDVSFDNVTFTYDNNDHPAVSHLSFIAKSGMTTALVGHSGSGKSTTASLIPRFYDVQEGAVKIGGVDIRDIPHMDLMKMVAFVFQDPKLFKDSLLENIRAGRPSATREEVLQAAHLAQCDDILEKFPDGIDTVVGSKGVYLSGGETQRIAIARAILKNAPIVVMDEATAYADPENEQQIQKAFEGLVKGKTVIMIAHRLSTIQDADLILVMKQGALVESGTHDILVQQGGEYAKMWSNYTKTTKWHIGNPTREYLHDMVSVSE</sequence>
<feature type="transmembrane region" description="Helical" evidence="7">
    <location>
        <begin position="254"/>
        <end position="277"/>
    </location>
</feature>
<feature type="transmembrane region" description="Helical" evidence="7">
    <location>
        <begin position="67"/>
        <end position="93"/>
    </location>
</feature>
<keyword evidence="6 7" id="KW-0472">Membrane</keyword>
<evidence type="ECO:0000259" key="9">
    <source>
        <dbReference type="PROSITE" id="PS50929"/>
    </source>
</evidence>
<evidence type="ECO:0000259" key="8">
    <source>
        <dbReference type="PROSITE" id="PS50893"/>
    </source>
</evidence>
<feature type="domain" description="ABC transporter" evidence="8">
    <location>
        <begin position="345"/>
        <end position="580"/>
    </location>
</feature>
<protein>
    <submittedName>
        <fullName evidence="10">ABC transporter ATP-binding protein/permease</fullName>
    </submittedName>
</protein>
<keyword evidence="4 10" id="KW-0067">ATP-binding</keyword>
<keyword evidence="11" id="KW-1185">Reference proteome</keyword>
<dbReference type="InterPro" id="IPR003593">
    <property type="entry name" value="AAA+_ATPase"/>
</dbReference>
<gene>
    <name evidence="10" type="ORF">LKD70_12185</name>
</gene>
<keyword evidence="2 7" id="KW-0812">Transmembrane</keyword>